<dbReference type="SUPFAM" id="SSF51726">
    <property type="entry name" value="UROD/MetE-like"/>
    <property type="match status" value="1"/>
</dbReference>
<dbReference type="GO" id="GO:0032259">
    <property type="term" value="P:methylation"/>
    <property type="evidence" value="ECO:0007669"/>
    <property type="project" value="UniProtKB-KW"/>
</dbReference>
<dbReference type="Pfam" id="PF01717">
    <property type="entry name" value="Meth_synt_2"/>
    <property type="match status" value="1"/>
</dbReference>
<evidence type="ECO:0000256" key="3">
    <source>
        <dbReference type="ARBA" id="ARBA00022833"/>
    </source>
</evidence>
<protein>
    <submittedName>
        <fullName evidence="5">5-methyltetrahydropteroyltriglutamate/homocysteine S-methyltransferase</fullName>
        <ecNumber evidence="5">2.1.1.14</ecNumber>
    </submittedName>
</protein>
<keyword evidence="5" id="KW-0808">Transferase</keyword>
<dbReference type="GO" id="GO:0008270">
    <property type="term" value="F:zinc ion binding"/>
    <property type="evidence" value="ECO:0007669"/>
    <property type="project" value="InterPro"/>
</dbReference>
<accession>A0A3S4VEG3</accession>
<dbReference type="AlphaFoldDB" id="A0A3S4VEG3"/>
<dbReference type="EMBL" id="LR134405">
    <property type="protein sequence ID" value="VEH67008.1"/>
    <property type="molecule type" value="Genomic_DNA"/>
</dbReference>
<comment type="cofactor">
    <cofactor evidence="1">
        <name>Zn(2+)</name>
        <dbReference type="ChEBI" id="CHEBI:29105"/>
    </cofactor>
</comment>
<sequence>MVVREQEKLDLDVLVHGEAERNDMVEYFGELLEGFAFTKFGWVQSYGSRCVKPPVIYGDVVRPEPMTVRWSQYAQSLTKK</sequence>
<reference evidence="5 6" key="1">
    <citation type="submission" date="2018-12" db="EMBL/GenBank/DDBJ databases">
        <authorList>
            <consortium name="Pathogen Informatics"/>
        </authorList>
    </citation>
    <scope>NUCLEOTIDE SEQUENCE [LARGE SCALE GENOMIC DNA]</scope>
    <source>
        <strain evidence="5 6">NCTC8284</strain>
    </source>
</reference>
<keyword evidence="5" id="KW-0489">Methyltransferase</keyword>
<evidence type="ECO:0000256" key="1">
    <source>
        <dbReference type="ARBA" id="ARBA00001947"/>
    </source>
</evidence>
<dbReference type="Proteomes" id="UP000278733">
    <property type="component" value="Chromosome"/>
</dbReference>
<feature type="domain" description="Cobalamin-independent methionine synthase MetE C-terminal/archaeal" evidence="4">
    <location>
        <begin position="2"/>
        <end position="80"/>
    </location>
</feature>
<evidence type="ECO:0000313" key="6">
    <source>
        <dbReference type="Proteomes" id="UP000278733"/>
    </source>
</evidence>
<dbReference type="PANTHER" id="PTHR30519">
    <property type="entry name" value="5-METHYLTETRAHYDROPTEROYLTRIGLUTAMATE--HOMOCYSTEINE METHYLTRANSFERASE"/>
    <property type="match status" value="1"/>
</dbReference>
<evidence type="ECO:0000313" key="5">
    <source>
        <dbReference type="EMBL" id="VEH67008.1"/>
    </source>
</evidence>
<dbReference type="GO" id="GO:0003871">
    <property type="term" value="F:5-methyltetrahydropteroyltriglutamate-homocysteine S-methyltransferase activity"/>
    <property type="evidence" value="ECO:0007669"/>
    <property type="project" value="UniProtKB-EC"/>
</dbReference>
<dbReference type="InterPro" id="IPR002629">
    <property type="entry name" value="Met_Synth_C/arc"/>
</dbReference>
<dbReference type="EC" id="2.1.1.14" evidence="5"/>
<dbReference type="InterPro" id="IPR038071">
    <property type="entry name" value="UROD/MetE-like_sf"/>
</dbReference>
<keyword evidence="3" id="KW-0862">Zinc</keyword>
<keyword evidence="2" id="KW-0479">Metal-binding</keyword>
<proteinExistence type="predicted"/>
<gene>
    <name evidence="5" type="primary">metE_3</name>
    <name evidence="5" type="ORF">NCTC8284_02192</name>
</gene>
<dbReference type="KEGG" id="rpne:NCTC8284_02192"/>
<evidence type="ECO:0000259" key="4">
    <source>
        <dbReference type="Pfam" id="PF01717"/>
    </source>
</evidence>
<evidence type="ECO:0000256" key="2">
    <source>
        <dbReference type="ARBA" id="ARBA00022723"/>
    </source>
</evidence>
<dbReference type="Gene3D" id="3.20.20.210">
    <property type="match status" value="2"/>
</dbReference>
<organism evidence="5 6">
    <name type="scientific">Rodentibacter pneumotropicus</name>
    <dbReference type="NCBI Taxonomy" id="758"/>
    <lineage>
        <taxon>Bacteria</taxon>
        <taxon>Pseudomonadati</taxon>
        <taxon>Pseudomonadota</taxon>
        <taxon>Gammaproteobacteria</taxon>
        <taxon>Pasteurellales</taxon>
        <taxon>Pasteurellaceae</taxon>
        <taxon>Rodentibacter</taxon>
    </lineage>
</organism>
<dbReference type="GO" id="GO:0009086">
    <property type="term" value="P:methionine biosynthetic process"/>
    <property type="evidence" value="ECO:0007669"/>
    <property type="project" value="InterPro"/>
</dbReference>
<name>A0A3S4VEG3_9PAST</name>